<dbReference type="InterPro" id="IPR036388">
    <property type="entry name" value="WH-like_DNA-bd_sf"/>
</dbReference>
<dbReference type="RefSeq" id="WP_075029103.1">
    <property type="nucleotide sequence ID" value="NZ_FONR01000008.1"/>
</dbReference>
<name>A0A1I2JJS2_9ACTN</name>
<gene>
    <name evidence="1" type="ORF">SAMN02787118_108136</name>
</gene>
<evidence type="ECO:0000313" key="1">
    <source>
        <dbReference type="EMBL" id="SFF54093.1"/>
    </source>
</evidence>
<dbReference type="GO" id="GO:0005829">
    <property type="term" value="C:cytosol"/>
    <property type="evidence" value="ECO:0007669"/>
    <property type="project" value="TreeGrafter"/>
</dbReference>
<sequence>MPTSSRFVVAVHALVALAVSGDKPLRSEDLAYSAHTSPVVIRGLLSRLSGAGLTKSQLGAGGGALLAKPAEEMRLLEVYEAVEDTRLFTMHRMPPPADCAVGSNIVDALQPALTRAREAFEAELDHTTIAELADAVARLGKFTMPLEW</sequence>
<dbReference type="PANTHER" id="PTHR33221">
    <property type="entry name" value="WINGED HELIX-TURN-HELIX TRANSCRIPTIONAL REGULATOR, RRF2 FAMILY"/>
    <property type="match status" value="1"/>
</dbReference>
<dbReference type="PROSITE" id="PS51197">
    <property type="entry name" value="HTH_RRF2_2"/>
    <property type="match status" value="1"/>
</dbReference>
<evidence type="ECO:0000313" key="2">
    <source>
        <dbReference type="Proteomes" id="UP000181942"/>
    </source>
</evidence>
<protein>
    <submittedName>
        <fullName evidence="1">Rrf2 family protein</fullName>
    </submittedName>
</protein>
<dbReference type="SUPFAM" id="SSF46785">
    <property type="entry name" value="Winged helix' DNA-binding domain"/>
    <property type="match status" value="1"/>
</dbReference>
<dbReference type="PANTHER" id="PTHR33221:SF15">
    <property type="entry name" value="HTH-TYPE TRANSCRIPTIONAL REGULATOR YWGB-RELATED"/>
    <property type="match status" value="1"/>
</dbReference>
<accession>A0A1I2JJS2</accession>
<dbReference type="EMBL" id="FONR01000008">
    <property type="protein sequence ID" value="SFF54093.1"/>
    <property type="molecule type" value="Genomic_DNA"/>
</dbReference>
<dbReference type="Pfam" id="PF02082">
    <property type="entry name" value="Rrf2"/>
    <property type="match status" value="1"/>
</dbReference>
<dbReference type="OrthoDB" id="9800506at2"/>
<dbReference type="Proteomes" id="UP000181942">
    <property type="component" value="Unassembled WGS sequence"/>
</dbReference>
<proteinExistence type="predicted"/>
<reference evidence="1 2" key="1">
    <citation type="submission" date="2016-10" db="EMBL/GenBank/DDBJ databases">
        <authorList>
            <person name="de Groot N.N."/>
        </authorList>
    </citation>
    <scope>NUCLEOTIDE SEQUENCE [LARGE SCALE GENOMIC DNA]</scope>
    <source>
        <strain evidence="1 2">OK461</strain>
    </source>
</reference>
<organism evidence="1 2">
    <name type="scientific">Streptomyces mirabilis</name>
    <dbReference type="NCBI Taxonomy" id="68239"/>
    <lineage>
        <taxon>Bacteria</taxon>
        <taxon>Bacillati</taxon>
        <taxon>Actinomycetota</taxon>
        <taxon>Actinomycetes</taxon>
        <taxon>Kitasatosporales</taxon>
        <taxon>Streptomycetaceae</taxon>
        <taxon>Streptomyces</taxon>
    </lineage>
</organism>
<dbReference type="AlphaFoldDB" id="A0A1I2JJS2"/>
<dbReference type="Gene3D" id="1.10.10.10">
    <property type="entry name" value="Winged helix-like DNA-binding domain superfamily/Winged helix DNA-binding domain"/>
    <property type="match status" value="1"/>
</dbReference>
<dbReference type="InterPro" id="IPR036390">
    <property type="entry name" value="WH_DNA-bd_sf"/>
</dbReference>
<dbReference type="InterPro" id="IPR000944">
    <property type="entry name" value="Tscrpt_reg_Rrf2"/>
</dbReference>
<dbReference type="GO" id="GO:0003700">
    <property type="term" value="F:DNA-binding transcription factor activity"/>
    <property type="evidence" value="ECO:0007669"/>
    <property type="project" value="TreeGrafter"/>
</dbReference>